<evidence type="ECO:0000313" key="4">
    <source>
        <dbReference type="Proteomes" id="UP000240883"/>
    </source>
</evidence>
<dbReference type="EMBL" id="KZ678135">
    <property type="protein sequence ID" value="PSN67247.1"/>
    <property type="molecule type" value="Genomic_DNA"/>
</dbReference>
<dbReference type="AlphaFoldDB" id="A0A2T2NP79"/>
<evidence type="ECO:0000313" key="3">
    <source>
        <dbReference type="EMBL" id="PSN67247.1"/>
    </source>
</evidence>
<dbReference type="InterPro" id="IPR011021">
    <property type="entry name" value="Arrestin-like_N"/>
</dbReference>
<keyword evidence="4" id="KW-1185">Reference proteome</keyword>
<evidence type="ECO:0000259" key="2">
    <source>
        <dbReference type="Pfam" id="PF00339"/>
    </source>
</evidence>
<accession>A0A2T2NP79</accession>
<evidence type="ECO:0000256" key="1">
    <source>
        <dbReference type="SAM" id="MobiDB-lite"/>
    </source>
</evidence>
<sequence>MASRPWNCASMHSSSIQSLGNQIGYKVRNIAHYGQPTIDISLASGSGPHGEYVTSYSTMDTIQGTVTVTVNHDTRFENIDIAFIGQAHVYVDRLTTTPTVSGRTEASHRFLSLKQPIDDADLPFPRILAAGKAYRFPFEFNVPDQLLPRACTHRTASDYVRHTHLMLPPSLGDPELAGFGGALLDDLAPDMSKIVYGIKVRITQMREVDGTVSLLADKMRKVRVKPAFEEQPPLSIDQNDEFRTRHEKSIKKGLFKGKLGTLTAQTAQPQALVIPGARSYGNKPISAHSRILLRFDPADDSNPPPRLSSLATKIKVSTFFASAPRQSFPTRSVLGYDLTQGVYQENISLSNLCIASAHWVKQPASANPTPDSLLRRDSGISDCSTASDADSAFSSGIPLASKHYKGGIFYTAQIVVPITLPTNKNFIPTFHSCLISRTYGLNMQLSAHSPGISGPLTLKVPIQICAEGSDTGNENARRRTAESSILREADRMFVPRSIAPPLPGQEGQADGGDDLPPEYAAFAPGAEHFRARVSVVS</sequence>
<organism evidence="3 4">
    <name type="scientific">Corynespora cassiicola Philippines</name>
    <dbReference type="NCBI Taxonomy" id="1448308"/>
    <lineage>
        <taxon>Eukaryota</taxon>
        <taxon>Fungi</taxon>
        <taxon>Dikarya</taxon>
        <taxon>Ascomycota</taxon>
        <taxon>Pezizomycotina</taxon>
        <taxon>Dothideomycetes</taxon>
        <taxon>Pleosporomycetidae</taxon>
        <taxon>Pleosporales</taxon>
        <taxon>Corynesporascaceae</taxon>
        <taxon>Corynespora</taxon>
    </lineage>
</organism>
<proteinExistence type="predicted"/>
<feature type="domain" description="Arrestin-like N-terminal" evidence="2">
    <location>
        <begin position="56"/>
        <end position="148"/>
    </location>
</feature>
<dbReference type="PANTHER" id="PTHR31904:SF1">
    <property type="entry name" value="BYPASS OF STOP CODON PROTEIN 5-RELATED"/>
    <property type="match status" value="1"/>
</dbReference>
<protein>
    <submittedName>
        <fullName evidence="3">Arrestin</fullName>
    </submittedName>
</protein>
<dbReference type="Gene3D" id="2.60.40.640">
    <property type="match status" value="1"/>
</dbReference>
<dbReference type="PANTHER" id="PTHR31904">
    <property type="entry name" value="BYPASS OF STOP CODON PROTEIN 5-RELATED"/>
    <property type="match status" value="1"/>
</dbReference>
<dbReference type="STRING" id="1448308.A0A2T2NP79"/>
<dbReference type="OrthoDB" id="2283785at2759"/>
<dbReference type="InterPro" id="IPR039634">
    <property type="entry name" value="Bul1-like"/>
</dbReference>
<gene>
    <name evidence="3" type="ORF">BS50DRAFT_600703</name>
</gene>
<dbReference type="Proteomes" id="UP000240883">
    <property type="component" value="Unassembled WGS sequence"/>
</dbReference>
<dbReference type="InterPro" id="IPR014752">
    <property type="entry name" value="Arrestin-like_C"/>
</dbReference>
<dbReference type="Pfam" id="PF00339">
    <property type="entry name" value="Arrestin_N"/>
    <property type="match status" value="1"/>
</dbReference>
<reference evidence="3 4" key="1">
    <citation type="journal article" date="2018" name="Front. Microbiol.">
        <title>Genome-Wide Analysis of Corynespora cassiicola Leaf Fall Disease Putative Effectors.</title>
        <authorList>
            <person name="Lopez D."/>
            <person name="Ribeiro S."/>
            <person name="Label P."/>
            <person name="Fumanal B."/>
            <person name="Venisse J.S."/>
            <person name="Kohler A."/>
            <person name="de Oliveira R.R."/>
            <person name="Labutti K."/>
            <person name="Lipzen A."/>
            <person name="Lail K."/>
            <person name="Bauer D."/>
            <person name="Ohm R.A."/>
            <person name="Barry K.W."/>
            <person name="Spatafora J."/>
            <person name="Grigoriev I.V."/>
            <person name="Martin F.M."/>
            <person name="Pujade-Renaud V."/>
        </authorList>
    </citation>
    <scope>NUCLEOTIDE SEQUENCE [LARGE SCALE GENOMIC DNA]</scope>
    <source>
        <strain evidence="3 4">Philippines</strain>
    </source>
</reference>
<name>A0A2T2NP79_CORCC</name>
<feature type="region of interest" description="Disordered" evidence="1">
    <location>
        <begin position="496"/>
        <end position="520"/>
    </location>
</feature>